<feature type="transmembrane region" description="Helical" evidence="6">
    <location>
        <begin position="224"/>
        <end position="244"/>
    </location>
</feature>
<feature type="transmembrane region" description="Helical" evidence="6">
    <location>
        <begin position="400"/>
        <end position="419"/>
    </location>
</feature>
<evidence type="ECO:0000256" key="2">
    <source>
        <dbReference type="ARBA" id="ARBA00022475"/>
    </source>
</evidence>
<gene>
    <name evidence="7" type="ORF">A4R26_12880</name>
</gene>
<keyword evidence="2" id="KW-1003">Cell membrane</keyword>
<feature type="transmembrane region" description="Helical" evidence="6">
    <location>
        <begin position="431"/>
        <end position="449"/>
    </location>
</feature>
<feature type="transmembrane region" description="Helical" evidence="6">
    <location>
        <begin position="98"/>
        <end position="116"/>
    </location>
</feature>
<protein>
    <recommendedName>
        <fullName evidence="9">Polysaccharide biosynthesis protein C-terminal domain-containing protein</fullName>
    </recommendedName>
</protein>
<keyword evidence="8" id="KW-1185">Reference proteome</keyword>
<feature type="transmembrane region" description="Helical" evidence="6">
    <location>
        <begin position="308"/>
        <end position="332"/>
    </location>
</feature>
<feature type="transmembrane region" description="Helical" evidence="6">
    <location>
        <begin position="55"/>
        <end position="77"/>
    </location>
</feature>
<dbReference type="InterPro" id="IPR002797">
    <property type="entry name" value="Polysacc_synth"/>
</dbReference>
<feature type="transmembrane region" description="Helical" evidence="6">
    <location>
        <begin position="181"/>
        <end position="203"/>
    </location>
</feature>
<feature type="transmembrane region" description="Helical" evidence="6">
    <location>
        <begin position="264"/>
        <end position="287"/>
    </location>
</feature>
<feature type="transmembrane region" description="Helical" evidence="6">
    <location>
        <begin position="154"/>
        <end position="175"/>
    </location>
</feature>
<dbReference type="AlphaFoldDB" id="A0A1V9G7Q0"/>
<evidence type="ECO:0000256" key="4">
    <source>
        <dbReference type="ARBA" id="ARBA00022989"/>
    </source>
</evidence>
<dbReference type="Proteomes" id="UP000192276">
    <property type="component" value="Unassembled WGS sequence"/>
</dbReference>
<feature type="transmembrane region" description="Helical" evidence="6">
    <location>
        <begin position="373"/>
        <end position="394"/>
    </location>
</feature>
<comment type="subcellular location">
    <subcellularLocation>
        <location evidence="1">Cell membrane</location>
        <topology evidence="1">Multi-pass membrane protein</topology>
    </subcellularLocation>
</comment>
<evidence type="ECO:0000256" key="6">
    <source>
        <dbReference type="SAM" id="Phobius"/>
    </source>
</evidence>
<dbReference type="EMBL" id="LWBP01000045">
    <property type="protein sequence ID" value="OQP66665.1"/>
    <property type="molecule type" value="Genomic_DNA"/>
</dbReference>
<evidence type="ECO:0000313" key="7">
    <source>
        <dbReference type="EMBL" id="OQP66665.1"/>
    </source>
</evidence>
<organism evidence="7 8">
    <name type="scientific">Niastella populi</name>
    <dbReference type="NCBI Taxonomy" id="550983"/>
    <lineage>
        <taxon>Bacteria</taxon>
        <taxon>Pseudomonadati</taxon>
        <taxon>Bacteroidota</taxon>
        <taxon>Chitinophagia</taxon>
        <taxon>Chitinophagales</taxon>
        <taxon>Chitinophagaceae</taxon>
        <taxon>Niastella</taxon>
    </lineage>
</organism>
<keyword evidence="5 6" id="KW-0472">Membrane</keyword>
<name>A0A1V9G7Q0_9BACT</name>
<proteinExistence type="predicted"/>
<feature type="transmembrane region" description="Helical" evidence="6">
    <location>
        <begin position="21"/>
        <end position="43"/>
    </location>
</feature>
<dbReference type="STRING" id="550983.A4R26_12880"/>
<comment type="caution">
    <text evidence="7">The sequence shown here is derived from an EMBL/GenBank/DDBJ whole genome shotgun (WGS) entry which is preliminary data.</text>
</comment>
<keyword evidence="4 6" id="KW-1133">Transmembrane helix</keyword>
<feature type="transmembrane region" description="Helical" evidence="6">
    <location>
        <begin position="455"/>
        <end position="473"/>
    </location>
</feature>
<keyword evidence="3 6" id="KW-0812">Transmembrane</keyword>
<accession>A0A1V9G7Q0</accession>
<reference evidence="8" key="1">
    <citation type="submission" date="2016-04" db="EMBL/GenBank/DDBJ databases">
        <authorList>
            <person name="Chen L."/>
            <person name="Zhuang W."/>
            <person name="Wang G."/>
        </authorList>
    </citation>
    <scope>NUCLEOTIDE SEQUENCE [LARGE SCALE GENOMIC DNA]</scope>
    <source>
        <strain evidence="8">208</strain>
    </source>
</reference>
<sequence length="489" mass="55685">MKNMLMQRTVSLFKSRLIKNSFWGIAANGLQSVLLSLFFVIIARKYATGEFAFFLIANTIYTFLAAFSTLGLGQWFTRELVDVEDKQELVSRFVKIQLYSGCFFYVCNIGVAFLLYQDTLLQSLIVLLGVNIIFDNIIYAIKSLNVAEFNQNKTFIILIIDSVLKFAIGCLLFVFPFSIMTLSVLLIAVRFITLNFFLSIGSSKTISLRSLWNYPLAWHEVKKIVFANWPFIIIGSVSIAYWRISNIIISKTLPLADVAHFEISFRVFSIAQILPLIVSMSVFPALVQQYKTGVVQDFRNYFNKVFNYYLLFGLFTYTFIFSFADTLIPWLFGSAYNNTGMYTKEMFLTILIFPTALLQANALVAMNMERADMWFNVTSLILNIVFCFAGFLFMKNLTTVNLAIFFSFLVFHICQDALLVRKGIITIAHVLKFYVMTGLLAGAYILLSYKLPPVVLFTGYWLLLGLAFVKFPASSLQLPAARKPENSLP</sequence>
<feature type="transmembrane region" description="Helical" evidence="6">
    <location>
        <begin position="347"/>
        <end position="366"/>
    </location>
</feature>
<evidence type="ECO:0000256" key="3">
    <source>
        <dbReference type="ARBA" id="ARBA00022692"/>
    </source>
</evidence>
<evidence type="ECO:0000256" key="5">
    <source>
        <dbReference type="ARBA" id="ARBA00023136"/>
    </source>
</evidence>
<feature type="transmembrane region" description="Helical" evidence="6">
    <location>
        <begin position="122"/>
        <end position="142"/>
    </location>
</feature>
<dbReference type="RefSeq" id="WP_081162087.1">
    <property type="nucleotide sequence ID" value="NZ_LWBP01000045.1"/>
</dbReference>
<dbReference type="OrthoDB" id="868748at2"/>
<evidence type="ECO:0000313" key="8">
    <source>
        <dbReference type="Proteomes" id="UP000192276"/>
    </source>
</evidence>
<evidence type="ECO:0000256" key="1">
    <source>
        <dbReference type="ARBA" id="ARBA00004651"/>
    </source>
</evidence>
<dbReference type="PANTHER" id="PTHR30250">
    <property type="entry name" value="PST FAMILY PREDICTED COLANIC ACID TRANSPORTER"/>
    <property type="match status" value="1"/>
</dbReference>
<dbReference type="InterPro" id="IPR050833">
    <property type="entry name" value="Poly_Biosynth_Transport"/>
</dbReference>
<dbReference type="GO" id="GO:0005886">
    <property type="term" value="C:plasma membrane"/>
    <property type="evidence" value="ECO:0007669"/>
    <property type="project" value="UniProtKB-SubCell"/>
</dbReference>
<dbReference type="PANTHER" id="PTHR30250:SF11">
    <property type="entry name" value="O-ANTIGEN TRANSPORTER-RELATED"/>
    <property type="match status" value="1"/>
</dbReference>
<dbReference type="Pfam" id="PF01943">
    <property type="entry name" value="Polysacc_synt"/>
    <property type="match status" value="1"/>
</dbReference>
<evidence type="ECO:0008006" key="9">
    <source>
        <dbReference type="Google" id="ProtNLM"/>
    </source>
</evidence>